<dbReference type="CDD" id="cd04623">
    <property type="entry name" value="CBS_pair_bac_euk"/>
    <property type="match status" value="1"/>
</dbReference>
<comment type="caution">
    <text evidence="4">The sequence shown here is derived from an EMBL/GenBank/DDBJ whole genome shotgun (WGS) entry which is preliminary data.</text>
</comment>
<dbReference type="Gene3D" id="3.10.580.10">
    <property type="entry name" value="CBS-domain"/>
    <property type="match status" value="1"/>
</dbReference>
<dbReference type="SUPFAM" id="SSF54631">
    <property type="entry name" value="CBS-domain pair"/>
    <property type="match status" value="1"/>
</dbReference>
<dbReference type="PANTHER" id="PTHR43080:SF2">
    <property type="entry name" value="CBS DOMAIN-CONTAINING PROTEIN"/>
    <property type="match status" value="1"/>
</dbReference>
<reference evidence="4 5" key="1">
    <citation type="submission" date="2013-10" db="EMBL/GenBank/DDBJ databases">
        <title>Salinisphaera japonica YTM-1 Genome Sequencing.</title>
        <authorList>
            <person name="Lai Q."/>
            <person name="Li C."/>
            <person name="Shao Z."/>
        </authorList>
    </citation>
    <scope>NUCLEOTIDE SEQUENCE [LARGE SCALE GENOMIC DNA]</scope>
    <source>
        <strain evidence="4 5">YTM-1</strain>
    </source>
</reference>
<dbReference type="EMBL" id="AYKG01000028">
    <property type="protein sequence ID" value="ROO27325.1"/>
    <property type="molecule type" value="Genomic_DNA"/>
</dbReference>
<organism evidence="4 5">
    <name type="scientific">Salinisphaera japonica YTM-1</name>
    <dbReference type="NCBI Taxonomy" id="1209778"/>
    <lineage>
        <taxon>Bacteria</taxon>
        <taxon>Pseudomonadati</taxon>
        <taxon>Pseudomonadota</taxon>
        <taxon>Gammaproteobacteria</taxon>
        <taxon>Salinisphaerales</taxon>
        <taxon>Salinisphaeraceae</taxon>
        <taxon>Salinisphaera</taxon>
    </lineage>
</organism>
<dbReference type="OrthoDB" id="9807125at2"/>
<evidence type="ECO:0000313" key="4">
    <source>
        <dbReference type="EMBL" id="ROO27325.1"/>
    </source>
</evidence>
<proteinExistence type="predicted"/>
<gene>
    <name evidence="4" type="ORF">SAJA_09750</name>
</gene>
<sequence>MTTINDLLRDKPRDIWSVSPDDSVYDALQLMADKNIGAVLVMDDKHLVGLLSERDYARKLILANKASRDTAVRDVMTTRVAYVAPSKEVEECLALMTDKRFRHLPVMDEGRVVGLVSIGDLVKAIIEKKQFMIEQLESYISGQ</sequence>
<dbReference type="SMART" id="SM00116">
    <property type="entry name" value="CBS"/>
    <property type="match status" value="2"/>
</dbReference>
<accession>A0A423PNY8</accession>
<dbReference type="Proteomes" id="UP000285310">
    <property type="component" value="Unassembled WGS sequence"/>
</dbReference>
<feature type="domain" description="CBS" evidence="3">
    <location>
        <begin position="10"/>
        <end position="67"/>
    </location>
</feature>
<feature type="domain" description="CBS" evidence="3">
    <location>
        <begin position="76"/>
        <end position="131"/>
    </location>
</feature>
<protein>
    <submittedName>
        <fullName evidence="4">Inosine-5-monophosphate dehydrogenase</fullName>
    </submittedName>
</protein>
<evidence type="ECO:0000256" key="1">
    <source>
        <dbReference type="ARBA" id="ARBA00023122"/>
    </source>
</evidence>
<dbReference type="InterPro" id="IPR000644">
    <property type="entry name" value="CBS_dom"/>
</dbReference>
<dbReference type="RefSeq" id="WP_123658445.1">
    <property type="nucleotide sequence ID" value="NZ_AYKG01000028.1"/>
</dbReference>
<evidence type="ECO:0000256" key="2">
    <source>
        <dbReference type="PROSITE-ProRule" id="PRU00703"/>
    </source>
</evidence>
<keyword evidence="5" id="KW-1185">Reference proteome</keyword>
<dbReference type="InterPro" id="IPR046342">
    <property type="entry name" value="CBS_dom_sf"/>
</dbReference>
<keyword evidence="1 2" id="KW-0129">CBS domain</keyword>
<dbReference type="InterPro" id="IPR051257">
    <property type="entry name" value="Diverse_CBS-Domain"/>
</dbReference>
<dbReference type="PANTHER" id="PTHR43080">
    <property type="entry name" value="CBS DOMAIN-CONTAINING PROTEIN CBSX3, MITOCHONDRIAL"/>
    <property type="match status" value="1"/>
</dbReference>
<dbReference type="InterPro" id="IPR044725">
    <property type="entry name" value="CBSX3_CBS_dom"/>
</dbReference>
<name>A0A423PNY8_9GAMM</name>
<dbReference type="Pfam" id="PF00571">
    <property type="entry name" value="CBS"/>
    <property type="match status" value="2"/>
</dbReference>
<dbReference type="PROSITE" id="PS51371">
    <property type="entry name" value="CBS"/>
    <property type="match status" value="2"/>
</dbReference>
<evidence type="ECO:0000259" key="3">
    <source>
        <dbReference type="PROSITE" id="PS51371"/>
    </source>
</evidence>
<evidence type="ECO:0000313" key="5">
    <source>
        <dbReference type="Proteomes" id="UP000285310"/>
    </source>
</evidence>
<dbReference type="AlphaFoldDB" id="A0A423PNY8"/>
<dbReference type="InParanoid" id="A0A423PNY8"/>